<evidence type="ECO:0000256" key="8">
    <source>
        <dbReference type="ARBA" id="ARBA00023098"/>
    </source>
</evidence>
<dbReference type="GO" id="GO:0032541">
    <property type="term" value="C:cortical endoplasmic reticulum"/>
    <property type="evidence" value="ECO:0007669"/>
    <property type="project" value="TreeGrafter"/>
</dbReference>
<evidence type="ECO:0000256" key="4">
    <source>
        <dbReference type="ARBA" id="ARBA00022692"/>
    </source>
</evidence>
<dbReference type="OrthoDB" id="2192830at2759"/>
<dbReference type="GO" id="GO:0006665">
    <property type="term" value="P:sphingolipid metabolic process"/>
    <property type="evidence" value="ECO:0007669"/>
    <property type="project" value="UniProtKB-UniRule"/>
</dbReference>
<feature type="transmembrane region" description="Helical" evidence="10">
    <location>
        <begin position="89"/>
        <end position="108"/>
    </location>
</feature>
<keyword evidence="7 10" id="KW-0445">Lipid transport</keyword>
<comment type="function">
    <text evidence="10">Mediator of sterol homeostasis involved in sterol uptake, trafficking and distribution into membranes.</text>
</comment>
<evidence type="ECO:0000256" key="10">
    <source>
        <dbReference type="RuleBase" id="RU368065"/>
    </source>
</evidence>
<dbReference type="GO" id="GO:0000139">
    <property type="term" value="C:Golgi membrane"/>
    <property type="evidence" value="ECO:0007669"/>
    <property type="project" value="UniProtKB-SubCell"/>
</dbReference>
<dbReference type="Proteomes" id="UP000265663">
    <property type="component" value="Unassembled WGS sequence"/>
</dbReference>
<sequence>MKCRGRTPFSLTRHVTNCMAVPYAHPSCHTHNADMHILPHPLCKKFADKYVEHDFVILFIDLVLIKAEVYRHLLFNRLERDDDRFDRSILRLGVLLLLFDVYLTWARIEKLPLPQHTTPYHPSPSSFSHTQTSHNTTSDATTITTNALILQSHPLGLQYLFFLLLVTLSTLSFHLPIRLLCGYNPISLPSPLRFLWQKMIPYFPHPTPLSTALLVSSCTKLFPILLIIWDYDLPSSATAVSWAVIVNNIAALEILMDCGYVRASLLVGIGAGMRTAVGWAVLRAAGLGTGWEGYAGEWMAGSSVWGWVGDLVGM</sequence>
<keyword evidence="5 10" id="KW-0256">Endoplasmic reticulum</keyword>
<protein>
    <recommendedName>
        <fullName evidence="10">Protein ARV</fullName>
    </recommendedName>
</protein>
<reference evidence="11 12" key="1">
    <citation type="journal article" date="2014" name="PLoS ONE">
        <title>De novo Genome Assembly of the Fungal Plant Pathogen Pyrenophora semeniperda.</title>
        <authorList>
            <person name="Soliai M.M."/>
            <person name="Meyer S.E."/>
            <person name="Udall J.A."/>
            <person name="Elzinga D.E."/>
            <person name="Hermansen R.A."/>
            <person name="Bodily P.M."/>
            <person name="Hart A.A."/>
            <person name="Coleman C.E."/>
        </authorList>
    </citation>
    <scope>NUCLEOTIDE SEQUENCE [LARGE SCALE GENOMIC DNA]</scope>
    <source>
        <strain evidence="11 12">CCB06</strain>
        <tissue evidence="11">Mycelium</tissue>
    </source>
</reference>
<dbReference type="Pfam" id="PF04161">
    <property type="entry name" value="Arv1"/>
    <property type="match status" value="1"/>
</dbReference>
<keyword evidence="10" id="KW-0333">Golgi apparatus</keyword>
<comment type="caution">
    <text evidence="10">Lacks conserved residue(s) required for the propagation of feature annotation.</text>
</comment>
<evidence type="ECO:0000256" key="7">
    <source>
        <dbReference type="ARBA" id="ARBA00023055"/>
    </source>
</evidence>
<keyword evidence="8 10" id="KW-0443">Lipid metabolism</keyword>
<dbReference type="AlphaFoldDB" id="A0A3M7MFV2"/>
<keyword evidence="12" id="KW-1185">Reference proteome</keyword>
<dbReference type="GO" id="GO:0097036">
    <property type="term" value="P:regulation of plasma membrane sterol distribution"/>
    <property type="evidence" value="ECO:0007669"/>
    <property type="project" value="UniProtKB-UniRule"/>
</dbReference>
<dbReference type="GO" id="GO:0016125">
    <property type="term" value="P:sterol metabolic process"/>
    <property type="evidence" value="ECO:0007669"/>
    <property type="project" value="UniProtKB-UniRule"/>
</dbReference>
<organism evidence="11 12">
    <name type="scientific">Pyrenophora seminiperda CCB06</name>
    <dbReference type="NCBI Taxonomy" id="1302712"/>
    <lineage>
        <taxon>Eukaryota</taxon>
        <taxon>Fungi</taxon>
        <taxon>Dikarya</taxon>
        <taxon>Ascomycota</taxon>
        <taxon>Pezizomycotina</taxon>
        <taxon>Dothideomycetes</taxon>
        <taxon>Pleosporomycetidae</taxon>
        <taxon>Pleosporales</taxon>
        <taxon>Pleosporineae</taxon>
        <taxon>Pleosporaceae</taxon>
        <taxon>Pyrenophora</taxon>
    </lineage>
</organism>
<keyword evidence="3 10" id="KW-0813">Transport</keyword>
<dbReference type="PANTHER" id="PTHR14467:SF0">
    <property type="entry name" value="PROTEIN ARV1"/>
    <property type="match status" value="1"/>
</dbReference>
<keyword evidence="4 10" id="KW-0812">Transmembrane</keyword>
<evidence type="ECO:0000256" key="2">
    <source>
        <dbReference type="ARBA" id="ARBA00009187"/>
    </source>
</evidence>
<evidence type="ECO:0000313" key="11">
    <source>
        <dbReference type="EMBL" id="RMZ73350.1"/>
    </source>
</evidence>
<evidence type="ECO:0000256" key="3">
    <source>
        <dbReference type="ARBA" id="ARBA00022448"/>
    </source>
</evidence>
<feature type="transmembrane region" description="Helical" evidence="10">
    <location>
        <begin position="159"/>
        <end position="181"/>
    </location>
</feature>
<evidence type="ECO:0000256" key="1">
    <source>
        <dbReference type="ARBA" id="ARBA00004477"/>
    </source>
</evidence>
<dbReference type="PANTHER" id="PTHR14467">
    <property type="entry name" value="ARV1"/>
    <property type="match status" value="1"/>
</dbReference>
<accession>A0A3M7MFV2</accession>
<comment type="subcellular location">
    <subcellularLocation>
        <location evidence="1 10">Endoplasmic reticulum membrane</location>
        <topology evidence="1 10">Multi-pass membrane protein</topology>
    </subcellularLocation>
    <subcellularLocation>
        <location evidence="10">Golgi apparatus membrane</location>
        <topology evidence="10">Multi-pass membrane protein</topology>
    </subcellularLocation>
</comment>
<keyword evidence="9 10" id="KW-0472">Membrane</keyword>
<keyword evidence="10" id="KW-0746">Sphingolipid metabolism</keyword>
<dbReference type="EMBL" id="KE747840">
    <property type="protein sequence ID" value="RMZ73350.1"/>
    <property type="molecule type" value="Genomic_DNA"/>
</dbReference>
<gene>
    <name evidence="11" type="ORF">GMOD_00007855</name>
</gene>
<name>A0A3M7MFV2_9PLEO</name>
<comment type="similarity">
    <text evidence="2 10">Belongs to the ARV1 family.</text>
</comment>
<dbReference type="GO" id="GO:0032366">
    <property type="term" value="P:intracellular sterol transport"/>
    <property type="evidence" value="ECO:0007669"/>
    <property type="project" value="UniProtKB-UniRule"/>
</dbReference>
<dbReference type="GO" id="GO:0005789">
    <property type="term" value="C:endoplasmic reticulum membrane"/>
    <property type="evidence" value="ECO:0007669"/>
    <property type="project" value="UniProtKB-SubCell"/>
</dbReference>
<evidence type="ECO:0000313" key="12">
    <source>
        <dbReference type="Proteomes" id="UP000265663"/>
    </source>
</evidence>
<evidence type="ECO:0000256" key="6">
    <source>
        <dbReference type="ARBA" id="ARBA00022989"/>
    </source>
</evidence>
<proteinExistence type="inferred from homology"/>
<evidence type="ECO:0000256" key="9">
    <source>
        <dbReference type="ARBA" id="ARBA00023136"/>
    </source>
</evidence>
<dbReference type="InterPro" id="IPR007290">
    <property type="entry name" value="Arv1"/>
</dbReference>
<evidence type="ECO:0000256" key="5">
    <source>
        <dbReference type="ARBA" id="ARBA00022824"/>
    </source>
</evidence>
<comment type="function">
    <text evidence="10">Regulates also the sphingolipid metabolism.</text>
</comment>
<keyword evidence="6 10" id="KW-1133">Transmembrane helix</keyword>